<keyword evidence="2" id="KW-1185">Reference proteome</keyword>
<accession>A0ABW2RBA9</accession>
<gene>
    <name evidence="1" type="ORF">ACFQNJ_12790</name>
</gene>
<evidence type="ECO:0000313" key="1">
    <source>
        <dbReference type="EMBL" id="MFC7435382.1"/>
    </source>
</evidence>
<name>A0ABW2RBA9_9BURK</name>
<proteinExistence type="predicted"/>
<comment type="caution">
    <text evidence="1">The sequence shown here is derived from an EMBL/GenBank/DDBJ whole genome shotgun (WGS) entry which is preliminary data.</text>
</comment>
<protein>
    <submittedName>
        <fullName evidence="1">Cysteine-rich CWC family protein</fullName>
    </submittedName>
</protein>
<reference evidence="2" key="1">
    <citation type="journal article" date="2019" name="Int. J. Syst. Evol. Microbiol.">
        <title>The Global Catalogue of Microorganisms (GCM) 10K type strain sequencing project: providing services to taxonomists for standard genome sequencing and annotation.</title>
        <authorList>
            <consortium name="The Broad Institute Genomics Platform"/>
            <consortium name="The Broad Institute Genome Sequencing Center for Infectious Disease"/>
            <person name="Wu L."/>
            <person name="Ma J."/>
        </authorList>
    </citation>
    <scope>NUCLEOTIDE SEQUENCE [LARGE SCALE GENOMIC DNA]</scope>
    <source>
        <strain evidence="2">CCUG 54518</strain>
    </source>
</reference>
<dbReference type="InterPro" id="IPR032720">
    <property type="entry name" value="Cys_rich_CWC"/>
</dbReference>
<dbReference type="EMBL" id="JBHTBX010000008">
    <property type="protein sequence ID" value="MFC7435382.1"/>
    <property type="molecule type" value="Genomic_DNA"/>
</dbReference>
<dbReference type="RefSeq" id="WP_382257983.1">
    <property type="nucleotide sequence ID" value="NZ_JBHTBX010000008.1"/>
</dbReference>
<organism evidence="1 2">
    <name type="scientific">Hydrogenophaga bisanensis</name>
    <dbReference type="NCBI Taxonomy" id="439611"/>
    <lineage>
        <taxon>Bacteria</taxon>
        <taxon>Pseudomonadati</taxon>
        <taxon>Pseudomonadota</taxon>
        <taxon>Betaproteobacteria</taxon>
        <taxon>Burkholderiales</taxon>
        <taxon>Comamonadaceae</taxon>
        <taxon>Hydrogenophaga</taxon>
    </lineage>
</organism>
<evidence type="ECO:0000313" key="2">
    <source>
        <dbReference type="Proteomes" id="UP001596495"/>
    </source>
</evidence>
<sequence length="75" mass="7980">MSLDAPFDATRCPLCGADNRCAMEIERATGQPQAPCWCVSASFDPALLDRIPDEARGKACVCSACVARFAAETRA</sequence>
<dbReference type="Proteomes" id="UP001596495">
    <property type="component" value="Unassembled WGS sequence"/>
</dbReference>
<dbReference type="Pfam" id="PF14375">
    <property type="entry name" value="Cys_rich_CWC"/>
    <property type="match status" value="1"/>
</dbReference>